<dbReference type="EMBL" id="LT598487">
    <property type="protein sequence ID" value="SCV99484.1"/>
    <property type="molecule type" value="Genomic_DNA"/>
</dbReference>
<organism evidence="3 4">
    <name type="scientific">Lachancea fermentati</name>
    <name type="common">Zygosaccharomyces fermentati</name>
    <dbReference type="NCBI Taxonomy" id="4955"/>
    <lineage>
        <taxon>Eukaryota</taxon>
        <taxon>Fungi</taxon>
        <taxon>Dikarya</taxon>
        <taxon>Ascomycota</taxon>
        <taxon>Saccharomycotina</taxon>
        <taxon>Saccharomycetes</taxon>
        <taxon>Saccharomycetales</taxon>
        <taxon>Saccharomycetaceae</taxon>
        <taxon>Lachancea</taxon>
    </lineage>
</organism>
<keyword evidence="4" id="KW-1185">Reference proteome</keyword>
<evidence type="ECO:0000313" key="3">
    <source>
        <dbReference type="EMBL" id="SCV99484.1"/>
    </source>
</evidence>
<evidence type="ECO:0000256" key="1">
    <source>
        <dbReference type="SAM" id="MobiDB-lite"/>
    </source>
</evidence>
<proteinExistence type="predicted"/>
<feature type="compositionally biased region" description="Low complexity" evidence="1">
    <location>
        <begin position="96"/>
        <end position="120"/>
    </location>
</feature>
<dbReference type="OrthoDB" id="205198at2759"/>
<feature type="domain" description="MAGE" evidence="2">
    <location>
        <begin position="23"/>
        <end position="303"/>
    </location>
</feature>
<dbReference type="Gene3D" id="1.10.10.1210">
    <property type="entry name" value="MAGE homology domain, winged helix WH2 motif"/>
    <property type="match status" value="1"/>
</dbReference>
<dbReference type="InterPro" id="IPR041899">
    <property type="entry name" value="MAGE_WH2"/>
</dbReference>
<dbReference type="SMART" id="SM01373">
    <property type="entry name" value="MAGE"/>
    <property type="match status" value="1"/>
</dbReference>
<reference evidence="3 4" key="1">
    <citation type="submission" date="2016-03" db="EMBL/GenBank/DDBJ databases">
        <authorList>
            <person name="Devillers H."/>
        </authorList>
    </citation>
    <scope>NUCLEOTIDE SEQUENCE [LARGE SCALE GENOMIC DNA]</scope>
    <source>
        <strain evidence="3">CBS 6772</strain>
    </source>
</reference>
<dbReference type="STRING" id="4955.A0A1G4M6T1"/>
<dbReference type="AlphaFoldDB" id="A0A1G4M6T1"/>
<dbReference type="Pfam" id="PF01454">
    <property type="entry name" value="MAGE"/>
    <property type="match status" value="1"/>
</dbReference>
<protein>
    <submittedName>
        <fullName evidence="3">LAFE_0A04170g1_1</fullName>
    </submittedName>
</protein>
<gene>
    <name evidence="3" type="ORF">LAFE_0A04170G</name>
</gene>
<dbReference type="Proteomes" id="UP000190831">
    <property type="component" value="Chromosome A"/>
</dbReference>
<evidence type="ECO:0000259" key="2">
    <source>
        <dbReference type="SMART" id="SM01373"/>
    </source>
</evidence>
<name>A0A1G4M6T1_LACFM</name>
<accession>A0A1G4M6T1</accession>
<evidence type="ECO:0000313" key="4">
    <source>
        <dbReference type="Proteomes" id="UP000190831"/>
    </source>
</evidence>
<sequence>MSDSEGEPDGIYGDKVNVVARHVVRYILSFAESQSTVISRSKLGGVIREACGKENTKNVKFDKVFTEVNSLLFDTYGYHLVGLHPKLNRETITKKQSQSRTQTQTQSLSQANTQTQSQSQAVRQNQSTYDDQEPLNNIEHGEYPDLMNKAQNFILIDGLPAPPAKFEQYLLDQSKKAYEDRIIDEEYVGNDISTLSKSEFQDGLSTDKGLAVQGLTFIILAVILFSKNNLLHQELTHHLQKFGVPQDGHKIPIIDMTVEELIKLLDKQEYITKIEERSKDGTQETVFYKIGRRTQAEFDRAALLSMCQELLGLDHKQTQLIGKSIDLSINDAYKVS</sequence>
<dbReference type="InterPro" id="IPR002190">
    <property type="entry name" value="MHD_dom"/>
</dbReference>
<feature type="region of interest" description="Disordered" evidence="1">
    <location>
        <begin position="92"/>
        <end position="136"/>
    </location>
</feature>